<dbReference type="FunFam" id="3.40.50.200:FF:000002">
    <property type="entry name" value="Proprotein convertase subtilisin/kexin type 5"/>
    <property type="match status" value="1"/>
</dbReference>
<evidence type="ECO:0000256" key="5">
    <source>
        <dbReference type="ARBA" id="ARBA00022737"/>
    </source>
</evidence>
<dbReference type="GO" id="GO:0000139">
    <property type="term" value="C:Golgi membrane"/>
    <property type="evidence" value="ECO:0007669"/>
    <property type="project" value="TreeGrafter"/>
</dbReference>
<dbReference type="Pfam" id="PF16470">
    <property type="entry name" value="S8_pro-domain"/>
    <property type="match status" value="1"/>
</dbReference>
<dbReference type="PROSITE" id="PS00137">
    <property type="entry name" value="SUBTILASE_HIS"/>
    <property type="match status" value="1"/>
</dbReference>
<dbReference type="SUPFAM" id="SSF54897">
    <property type="entry name" value="Protease propeptides/inhibitors"/>
    <property type="match status" value="1"/>
</dbReference>
<evidence type="ECO:0000256" key="11">
    <source>
        <dbReference type="PROSITE-ProRule" id="PRU01240"/>
    </source>
</evidence>
<sequence length="871" mass="96715">MLLGLSMLLLVLALALVPGSVLSNQFSPLFTNHWAVRVEGGSAEAESIAAKFGFTNLGQIGNLKNYFHFHHKGVMKRSVGKSRGPHMFIHSDPKVLWVQRQTVKRRVKRGHIPQAEFAFNDAKWPSMWYMHCAEEGSQSCRNDMNIVAAWRRGYTGRGVVVTILDDGIERNHPDLAQNYDSAASYDVNGHDRDPMPRYDFTNENKHGTRCAGEVAAAANNSHCVVGIAYEARIGGVRMLDGDVTDMVEAESLSLNLDHIDIYSASWGPDDDGRTVDGPALLARKALHAGILRGRQGRGSIFVWASGNGGHNNDHCSCDGYTNSIYTISVSSTSERGNKPWYLEECSSTLATTYSSGEHGDRKIMTTDLRQRCTDSHTGTSASAPMAAGIIALALQANPMLSWRDVQHLIVRTSRAAHLKATDWKTNGAGYQVSHLYGFGLMDAFEMVRAAETWMPVPAKHTCTEQSNRRARWIRPQQGLTSVTHAFGCKDNANLHIVYLEHVVARVSLNHPRRSDLSIYLTSPAGTRSQLLANRPFDHSPDGFQAWEFMTTHCWGEKASGKWRLEIYDTPSRLRNPKATGRLKEWTLILHGTVEPVVVAQPRGDRDSRSLQWPWSTETKSGTGNTSSYNGPCHKECNTNQACFGPEAKDCFSCAHFNIQRNGQRECVEECPEGNFGDRNQSRCLPCKDGCVCNPGGLETCDECIKGRFHYNSSCVLRCPNGTFPNRGECQDCSSNCQRCRKNGKCRHCRKGYRQIDGTCELECENGSYLNYSSSQCEHCHPPCTRCTGPMKSQCLACAVGWILRTHSCQRRCEPGSYWSTNGMDSCLSCDNGCMRCTGQDDCTKCAKRFYLRDGQCLHTSPCRATASCRVP</sequence>
<dbReference type="SUPFAM" id="SSF57184">
    <property type="entry name" value="Growth factor receptor domain"/>
    <property type="match status" value="2"/>
</dbReference>
<dbReference type="SUPFAM" id="SSF49785">
    <property type="entry name" value="Galactose-binding domain-like"/>
    <property type="match status" value="1"/>
</dbReference>
<evidence type="ECO:0000256" key="1">
    <source>
        <dbReference type="ARBA" id="ARBA00011073"/>
    </source>
</evidence>
<feature type="domain" description="P/Homo B" evidence="15">
    <location>
        <begin position="455"/>
        <end position="595"/>
    </location>
</feature>
<dbReference type="PANTHER" id="PTHR42884:SF31">
    <property type="entry name" value="PROPROTEIN CONVERTASE SUBTILISIN_KEXIN TYPE 5"/>
    <property type="match status" value="1"/>
</dbReference>
<dbReference type="GO" id="GO:0016486">
    <property type="term" value="P:peptide hormone processing"/>
    <property type="evidence" value="ECO:0007669"/>
    <property type="project" value="TreeGrafter"/>
</dbReference>
<evidence type="ECO:0000256" key="10">
    <source>
        <dbReference type="PIRSR" id="PIRSR615500-1"/>
    </source>
</evidence>
<feature type="active site" description="Charge relay system" evidence="10 11">
    <location>
        <position position="380"/>
    </location>
</feature>
<dbReference type="InterPro" id="IPR000209">
    <property type="entry name" value="Peptidase_S8/S53_dom"/>
</dbReference>
<dbReference type="Pfam" id="PF01483">
    <property type="entry name" value="P_proprotein"/>
    <property type="match status" value="1"/>
</dbReference>
<keyword evidence="9" id="KW-0325">Glycoprotein</keyword>
<dbReference type="AlphaFoldDB" id="A0A8C4QQK6"/>
<dbReference type="GO" id="GO:0004252">
    <property type="term" value="F:serine-type endopeptidase activity"/>
    <property type="evidence" value="ECO:0007669"/>
    <property type="project" value="UniProtKB-UniRule"/>
</dbReference>
<evidence type="ECO:0000256" key="3">
    <source>
        <dbReference type="ARBA" id="ARBA00022685"/>
    </source>
</evidence>
<keyword evidence="7 11" id="KW-0720">Serine protease</keyword>
<dbReference type="SUPFAM" id="SSF52743">
    <property type="entry name" value="Subtilisin-like"/>
    <property type="match status" value="1"/>
</dbReference>
<evidence type="ECO:0000256" key="14">
    <source>
        <dbReference type="SAM" id="SignalP"/>
    </source>
</evidence>
<dbReference type="GeneTree" id="ENSGT00940000155770"/>
<dbReference type="InterPro" id="IPR038466">
    <property type="entry name" value="S8_pro-domain_sf"/>
</dbReference>
<keyword evidence="17" id="KW-1185">Reference proteome</keyword>
<dbReference type="Gene3D" id="2.60.120.260">
    <property type="entry name" value="Galactose-binding domain-like"/>
    <property type="match status" value="1"/>
</dbReference>
<dbReference type="PROSITE" id="PS51892">
    <property type="entry name" value="SUBTILASE"/>
    <property type="match status" value="1"/>
</dbReference>
<dbReference type="InterPro" id="IPR009030">
    <property type="entry name" value="Growth_fac_rcpt_cys_sf"/>
</dbReference>
<dbReference type="Gene3D" id="2.10.220.10">
    <property type="entry name" value="Hormone Receptor, Insulin-like Growth Factor Receptor 1, Chain A, domain 2"/>
    <property type="match status" value="4"/>
</dbReference>
<dbReference type="Gene3D" id="3.40.50.200">
    <property type="entry name" value="Peptidase S8/S53 domain"/>
    <property type="match status" value="1"/>
</dbReference>
<organism evidence="16 17">
    <name type="scientific">Eptatretus burgeri</name>
    <name type="common">Inshore hagfish</name>
    <dbReference type="NCBI Taxonomy" id="7764"/>
    <lineage>
        <taxon>Eukaryota</taxon>
        <taxon>Metazoa</taxon>
        <taxon>Chordata</taxon>
        <taxon>Craniata</taxon>
        <taxon>Vertebrata</taxon>
        <taxon>Cyclostomata</taxon>
        <taxon>Myxini</taxon>
        <taxon>Myxiniformes</taxon>
        <taxon>Myxinidae</taxon>
        <taxon>Eptatretinae</taxon>
        <taxon>Eptatretus</taxon>
    </lineage>
</organism>
<dbReference type="InterPro" id="IPR006212">
    <property type="entry name" value="Furin_repeat"/>
</dbReference>
<keyword evidence="2 11" id="KW-0645">Protease</keyword>
<dbReference type="Gene3D" id="3.30.70.850">
    <property type="entry name" value="Peptidase S8, pro-domain"/>
    <property type="match status" value="1"/>
</dbReference>
<dbReference type="Proteomes" id="UP000694388">
    <property type="component" value="Unplaced"/>
</dbReference>
<evidence type="ECO:0000256" key="4">
    <source>
        <dbReference type="ARBA" id="ARBA00022729"/>
    </source>
</evidence>
<feature type="active site" description="Charge relay system" evidence="10 11">
    <location>
        <position position="206"/>
    </location>
</feature>
<dbReference type="SMART" id="SM00181">
    <property type="entry name" value="EGF"/>
    <property type="match status" value="3"/>
</dbReference>
<reference evidence="16" key="1">
    <citation type="submission" date="2025-08" db="UniProtKB">
        <authorList>
            <consortium name="Ensembl"/>
        </authorList>
    </citation>
    <scope>IDENTIFICATION</scope>
</reference>
<proteinExistence type="inferred from homology"/>
<name>A0A8C4QQK6_EPTBU</name>
<dbReference type="PROSITE" id="PS00138">
    <property type="entry name" value="SUBTILASE_SER"/>
    <property type="match status" value="1"/>
</dbReference>
<keyword evidence="6 11" id="KW-0378">Hydrolase</keyword>
<dbReference type="InterPro" id="IPR008979">
    <property type="entry name" value="Galactose-bd-like_sf"/>
</dbReference>
<feature type="chain" id="PRO_5034702316" evidence="14">
    <location>
        <begin position="24"/>
        <end position="871"/>
    </location>
</feature>
<dbReference type="SMART" id="SM00261">
    <property type="entry name" value="FU"/>
    <property type="match status" value="5"/>
</dbReference>
<dbReference type="PRINTS" id="PR00723">
    <property type="entry name" value="SUBTILISIN"/>
</dbReference>
<dbReference type="PROSITE" id="PS00136">
    <property type="entry name" value="SUBTILASE_ASP"/>
    <property type="match status" value="1"/>
</dbReference>
<evidence type="ECO:0000256" key="8">
    <source>
        <dbReference type="ARBA" id="ARBA00023145"/>
    </source>
</evidence>
<dbReference type="InterPro" id="IPR023828">
    <property type="entry name" value="Peptidase_S8_Ser-AS"/>
</dbReference>
<dbReference type="InterPro" id="IPR002884">
    <property type="entry name" value="P_dom"/>
</dbReference>
<feature type="signal peptide" evidence="14">
    <location>
        <begin position="1"/>
        <end position="23"/>
    </location>
</feature>
<protein>
    <submittedName>
        <fullName evidence="16">Proprotein convertase subtilisin/kexin type 5a</fullName>
    </submittedName>
</protein>
<evidence type="ECO:0000259" key="15">
    <source>
        <dbReference type="PROSITE" id="PS51829"/>
    </source>
</evidence>
<keyword evidence="5" id="KW-0677">Repeat</keyword>
<feature type="active site" description="Charge relay system" evidence="10 11">
    <location>
        <position position="165"/>
    </location>
</feature>
<keyword evidence="4 14" id="KW-0732">Signal</keyword>
<dbReference type="PROSITE" id="PS51829">
    <property type="entry name" value="P_HOMO_B"/>
    <property type="match status" value="1"/>
</dbReference>
<dbReference type="InterPro" id="IPR000742">
    <property type="entry name" value="EGF"/>
</dbReference>
<dbReference type="InterPro" id="IPR034182">
    <property type="entry name" value="Kexin/furin"/>
</dbReference>
<keyword evidence="3" id="KW-0165">Cleavage on pair of basic residues</keyword>
<evidence type="ECO:0000313" key="17">
    <source>
        <dbReference type="Proteomes" id="UP000694388"/>
    </source>
</evidence>
<dbReference type="Pfam" id="PF00082">
    <property type="entry name" value="Peptidase_S8"/>
    <property type="match status" value="1"/>
</dbReference>
<reference evidence="16" key="2">
    <citation type="submission" date="2025-09" db="UniProtKB">
        <authorList>
            <consortium name="Ensembl"/>
        </authorList>
    </citation>
    <scope>IDENTIFICATION</scope>
</reference>
<keyword evidence="8" id="KW-0865">Zymogen</keyword>
<comment type="similarity">
    <text evidence="1 11 12">Belongs to the peptidase S8 family.</text>
</comment>
<evidence type="ECO:0000256" key="2">
    <source>
        <dbReference type="ARBA" id="ARBA00022670"/>
    </source>
</evidence>
<dbReference type="Ensembl" id="ENSEBUT00000019645.1">
    <property type="protein sequence ID" value="ENSEBUP00000019069.1"/>
    <property type="gene ID" value="ENSEBUG00000011889.1"/>
</dbReference>
<evidence type="ECO:0000256" key="6">
    <source>
        <dbReference type="ARBA" id="ARBA00022801"/>
    </source>
</evidence>
<evidence type="ECO:0000256" key="9">
    <source>
        <dbReference type="ARBA" id="ARBA00023180"/>
    </source>
</evidence>
<accession>A0A8C4QQK6</accession>
<feature type="region of interest" description="Disordered" evidence="13">
    <location>
        <begin position="602"/>
        <end position="622"/>
    </location>
</feature>
<evidence type="ECO:0000313" key="16">
    <source>
        <dbReference type="Ensembl" id="ENSEBUP00000019069.1"/>
    </source>
</evidence>
<dbReference type="SMART" id="SM01411">
    <property type="entry name" value="Ephrin_rec_like"/>
    <property type="match status" value="2"/>
</dbReference>
<dbReference type="InterPro" id="IPR032815">
    <property type="entry name" value="S8_pro-domain"/>
</dbReference>
<dbReference type="OMA" id="MGMEWNG"/>
<dbReference type="CDD" id="cd00064">
    <property type="entry name" value="FU"/>
    <property type="match status" value="3"/>
</dbReference>
<dbReference type="InterPro" id="IPR015500">
    <property type="entry name" value="Peptidase_S8_subtilisin-rel"/>
</dbReference>
<evidence type="ECO:0000256" key="13">
    <source>
        <dbReference type="SAM" id="MobiDB-lite"/>
    </source>
</evidence>
<dbReference type="FunFam" id="2.60.120.260:FF:000006">
    <property type="entry name" value="Proprotein convertase subtilisin/kexin type 5"/>
    <property type="match status" value="1"/>
</dbReference>
<dbReference type="PANTHER" id="PTHR42884">
    <property type="entry name" value="PROPROTEIN CONVERTASE SUBTILISIN/KEXIN-RELATED"/>
    <property type="match status" value="1"/>
</dbReference>
<dbReference type="FunFam" id="3.30.70.850:FF:000001">
    <property type="entry name" value="Proprotein convertase subtilisin/kexin type 5"/>
    <property type="match status" value="1"/>
</dbReference>
<evidence type="ECO:0000256" key="12">
    <source>
        <dbReference type="RuleBase" id="RU003355"/>
    </source>
</evidence>
<dbReference type="InterPro" id="IPR023827">
    <property type="entry name" value="Peptidase_S8_Asp-AS"/>
</dbReference>
<dbReference type="CDD" id="cd04059">
    <property type="entry name" value="Peptidases_S8_Protein_convertases_Kexins_Furin-like"/>
    <property type="match status" value="1"/>
</dbReference>
<feature type="compositionally biased region" description="Polar residues" evidence="13">
    <location>
        <begin position="609"/>
        <end position="622"/>
    </location>
</feature>
<dbReference type="InterPro" id="IPR022398">
    <property type="entry name" value="Peptidase_S8_His-AS"/>
</dbReference>
<dbReference type="InterPro" id="IPR036852">
    <property type="entry name" value="Peptidase_S8/S53_dom_sf"/>
</dbReference>
<evidence type="ECO:0000256" key="7">
    <source>
        <dbReference type="ARBA" id="ARBA00022825"/>
    </source>
</evidence>
<dbReference type="GO" id="GO:0005802">
    <property type="term" value="C:trans-Golgi network"/>
    <property type="evidence" value="ECO:0007669"/>
    <property type="project" value="TreeGrafter"/>
</dbReference>